<evidence type="ECO:0000256" key="1">
    <source>
        <dbReference type="SAM" id="MobiDB-lite"/>
    </source>
</evidence>
<feature type="region of interest" description="Disordered" evidence="1">
    <location>
        <begin position="1"/>
        <end position="47"/>
    </location>
</feature>
<reference evidence="2" key="2">
    <citation type="submission" date="2020-11" db="EMBL/GenBank/DDBJ databases">
        <authorList>
            <person name="McCartney M.A."/>
            <person name="Auch B."/>
            <person name="Kono T."/>
            <person name="Mallez S."/>
            <person name="Becker A."/>
            <person name="Gohl D.M."/>
            <person name="Silverstein K.A.T."/>
            <person name="Koren S."/>
            <person name="Bechman K.B."/>
            <person name="Herman A."/>
            <person name="Abrahante J.E."/>
            <person name="Garbe J."/>
        </authorList>
    </citation>
    <scope>NUCLEOTIDE SEQUENCE</scope>
    <source>
        <strain evidence="2">Duluth1</strain>
        <tissue evidence="2">Whole animal</tissue>
    </source>
</reference>
<dbReference type="AlphaFoldDB" id="A0A9D4I2U8"/>
<gene>
    <name evidence="2" type="ORF">DPMN_048945</name>
</gene>
<comment type="caution">
    <text evidence="2">The sequence shown here is derived from an EMBL/GenBank/DDBJ whole genome shotgun (WGS) entry which is preliminary data.</text>
</comment>
<evidence type="ECO:0000313" key="2">
    <source>
        <dbReference type="EMBL" id="KAH3742208.1"/>
    </source>
</evidence>
<dbReference type="Proteomes" id="UP000828390">
    <property type="component" value="Unassembled WGS sequence"/>
</dbReference>
<accession>A0A9D4I2U8</accession>
<keyword evidence="3" id="KW-1185">Reference proteome</keyword>
<sequence length="159" mass="17536">MGRELPKHGQMKGGGGSYLNKGKLPKQGQMEGRELPKHGQLQGGGGSCLNMGRWRGRELPKQGQMYGRGGSCLNKGRCREGSYLNMGRRGGSYLNKGREGESCLNKGRWQMWGGGGSYLNKGRWCYLNNGRYVGRGRELPKQWQMKGGEGEGATYAPYI</sequence>
<dbReference type="EMBL" id="JAIWYP010000011">
    <property type="protein sequence ID" value="KAH3742208.1"/>
    <property type="molecule type" value="Genomic_DNA"/>
</dbReference>
<reference evidence="2" key="1">
    <citation type="journal article" date="2019" name="bioRxiv">
        <title>The Genome of the Zebra Mussel, Dreissena polymorpha: A Resource for Invasive Species Research.</title>
        <authorList>
            <person name="McCartney M.A."/>
            <person name="Auch B."/>
            <person name="Kono T."/>
            <person name="Mallez S."/>
            <person name="Zhang Y."/>
            <person name="Obille A."/>
            <person name="Becker A."/>
            <person name="Abrahante J.E."/>
            <person name="Garbe J."/>
            <person name="Badalamenti J.P."/>
            <person name="Herman A."/>
            <person name="Mangelson H."/>
            <person name="Liachko I."/>
            <person name="Sullivan S."/>
            <person name="Sone E.D."/>
            <person name="Koren S."/>
            <person name="Silverstein K.A.T."/>
            <person name="Beckman K.B."/>
            <person name="Gohl D.M."/>
        </authorList>
    </citation>
    <scope>NUCLEOTIDE SEQUENCE</scope>
    <source>
        <strain evidence="2">Duluth1</strain>
        <tissue evidence="2">Whole animal</tissue>
    </source>
</reference>
<name>A0A9D4I2U8_DREPO</name>
<organism evidence="2 3">
    <name type="scientific">Dreissena polymorpha</name>
    <name type="common">Zebra mussel</name>
    <name type="synonym">Mytilus polymorpha</name>
    <dbReference type="NCBI Taxonomy" id="45954"/>
    <lineage>
        <taxon>Eukaryota</taxon>
        <taxon>Metazoa</taxon>
        <taxon>Spiralia</taxon>
        <taxon>Lophotrochozoa</taxon>
        <taxon>Mollusca</taxon>
        <taxon>Bivalvia</taxon>
        <taxon>Autobranchia</taxon>
        <taxon>Heteroconchia</taxon>
        <taxon>Euheterodonta</taxon>
        <taxon>Imparidentia</taxon>
        <taxon>Neoheterodontei</taxon>
        <taxon>Myida</taxon>
        <taxon>Dreissenoidea</taxon>
        <taxon>Dreissenidae</taxon>
        <taxon>Dreissena</taxon>
    </lineage>
</organism>
<proteinExistence type="predicted"/>
<protein>
    <submittedName>
        <fullName evidence="2">Uncharacterized protein</fullName>
    </submittedName>
</protein>
<evidence type="ECO:0000313" key="3">
    <source>
        <dbReference type="Proteomes" id="UP000828390"/>
    </source>
</evidence>